<dbReference type="Gene3D" id="3.40.50.12390">
    <property type="match status" value="2"/>
</dbReference>
<dbReference type="STRING" id="1569628.A0A316UMF0"/>
<dbReference type="EMBL" id="KZ819671">
    <property type="protein sequence ID" value="PWN26400.1"/>
    <property type="molecule type" value="Genomic_DNA"/>
</dbReference>
<feature type="region of interest" description="Disordered" evidence="11">
    <location>
        <begin position="23"/>
        <end position="46"/>
    </location>
</feature>
<gene>
    <name evidence="13" type="ORF">BDZ90DRAFT_38150</name>
</gene>
<keyword evidence="10" id="KW-0479">Metal-binding</keyword>
<dbReference type="GeneID" id="37031360"/>
<evidence type="ECO:0000256" key="7">
    <source>
        <dbReference type="ARBA" id="ARBA00023054"/>
    </source>
</evidence>
<dbReference type="InterPro" id="IPR001878">
    <property type="entry name" value="Znf_CCHC"/>
</dbReference>
<evidence type="ECO:0000256" key="6">
    <source>
        <dbReference type="ARBA" id="ARBA00022839"/>
    </source>
</evidence>
<dbReference type="PANTHER" id="PTHR12341">
    <property type="entry name" value="5'-&gt;3' EXORIBONUCLEASE"/>
    <property type="match status" value="1"/>
</dbReference>
<keyword evidence="10" id="KW-0863">Zinc-finger</keyword>
<organism evidence="13 14">
    <name type="scientific">Jaminaea rosea</name>
    <dbReference type="NCBI Taxonomy" id="1569628"/>
    <lineage>
        <taxon>Eukaryota</taxon>
        <taxon>Fungi</taxon>
        <taxon>Dikarya</taxon>
        <taxon>Basidiomycota</taxon>
        <taxon>Ustilaginomycotina</taxon>
        <taxon>Exobasidiomycetes</taxon>
        <taxon>Microstromatales</taxon>
        <taxon>Microstromatales incertae sedis</taxon>
        <taxon>Jaminaea</taxon>
    </lineage>
</organism>
<comment type="subunit">
    <text evidence="9">Interacts with RAI1; the interaction is direct, stabilizes RAT1 protein structure and may stimulate its exoribonuclease activity. The interaction also stimulates RAI1 pyrophosphohydrolase activity, probably by recruiting it to mRNA substrates.</text>
</comment>
<evidence type="ECO:0000313" key="14">
    <source>
        <dbReference type="Proteomes" id="UP000245884"/>
    </source>
</evidence>
<name>A0A316UMF0_9BASI</name>
<dbReference type="GO" id="GO:0008270">
    <property type="term" value="F:zinc ion binding"/>
    <property type="evidence" value="ECO:0007669"/>
    <property type="project" value="UniProtKB-KW"/>
</dbReference>
<evidence type="ECO:0000256" key="11">
    <source>
        <dbReference type="SAM" id="MobiDB-lite"/>
    </source>
</evidence>
<protein>
    <submittedName>
        <fullName evidence="13">Putative 5-3 exonuclease</fullName>
    </submittedName>
</protein>
<keyword evidence="7" id="KW-0175">Coiled coil</keyword>
<dbReference type="GO" id="GO:0004534">
    <property type="term" value="F:5'-3' RNA exonuclease activity"/>
    <property type="evidence" value="ECO:0007669"/>
    <property type="project" value="TreeGrafter"/>
</dbReference>
<proteinExistence type="inferred from homology"/>
<keyword evidence="10" id="KW-0862">Zinc</keyword>
<keyword evidence="3" id="KW-0507">mRNA processing</keyword>
<evidence type="ECO:0000256" key="2">
    <source>
        <dbReference type="ARBA" id="ARBA00022552"/>
    </source>
</evidence>
<comment type="function">
    <text evidence="8">Possesses 5'-&gt;3' exoribonuclease activity. Required for the processing of nuclear mRNA and rRNA precursors. May promote the termination of transcription by RNA polymerase II. Essential for vegetative cell growth and chromosome segregation.</text>
</comment>
<dbReference type="GO" id="GO:0006364">
    <property type="term" value="P:rRNA processing"/>
    <property type="evidence" value="ECO:0007669"/>
    <property type="project" value="UniProtKB-KW"/>
</dbReference>
<dbReference type="OrthoDB" id="372487at2759"/>
<dbReference type="GO" id="GO:0003723">
    <property type="term" value="F:RNA binding"/>
    <property type="evidence" value="ECO:0007669"/>
    <property type="project" value="TreeGrafter"/>
</dbReference>
<dbReference type="PROSITE" id="PS50158">
    <property type="entry name" value="ZF_CCHC"/>
    <property type="match status" value="1"/>
</dbReference>
<dbReference type="GO" id="GO:0000956">
    <property type="term" value="P:nuclear-transcribed mRNA catabolic process"/>
    <property type="evidence" value="ECO:0007669"/>
    <property type="project" value="TreeGrafter"/>
</dbReference>
<dbReference type="Pfam" id="PF03159">
    <property type="entry name" value="XRN_N"/>
    <property type="match status" value="1"/>
</dbReference>
<keyword evidence="4" id="KW-0540">Nuclease</keyword>
<dbReference type="InterPro" id="IPR004859">
    <property type="entry name" value="Xrn1_N"/>
</dbReference>
<evidence type="ECO:0000256" key="9">
    <source>
        <dbReference type="ARBA" id="ARBA00046943"/>
    </source>
</evidence>
<keyword evidence="14" id="KW-1185">Reference proteome</keyword>
<reference evidence="13 14" key="1">
    <citation type="journal article" date="2018" name="Mol. Biol. Evol.">
        <title>Broad Genomic Sampling Reveals a Smut Pathogenic Ancestry of the Fungal Clade Ustilaginomycotina.</title>
        <authorList>
            <person name="Kijpornyongpan T."/>
            <person name="Mondo S.J."/>
            <person name="Barry K."/>
            <person name="Sandor L."/>
            <person name="Lee J."/>
            <person name="Lipzen A."/>
            <person name="Pangilinan J."/>
            <person name="LaButti K."/>
            <person name="Hainaut M."/>
            <person name="Henrissat B."/>
            <person name="Grigoriev I.V."/>
            <person name="Spatafora J.W."/>
            <person name="Aime M.C."/>
        </authorList>
    </citation>
    <scope>NUCLEOTIDE SEQUENCE [LARGE SCALE GENOMIC DNA]</scope>
    <source>
        <strain evidence="13 14">MCA 5214</strain>
    </source>
</reference>
<dbReference type="CDD" id="cd18673">
    <property type="entry name" value="PIN_XRN1-2-like"/>
    <property type="match status" value="1"/>
</dbReference>
<dbReference type="AlphaFoldDB" id="A0A316UMF0"/>
<keyword evidence="6 13" id="KW-0269">Exonuclease</keyword>
<evidence type="ECO:0000256" key="5">
    <source>
        <dbReference type="ARBA" id="ARBA00022801"/>
    </source>
</evidence>
<dbReference type="PANTHER" id="PTHR12341:SF41">
    <property type="entry name" value="5'-3' EXORIBONUCLEASE 2"/>
    <property type="match status" value="1"/>
</dbReference>
<keyword evidence="2" id="KW-0698">rRNA processing</keyword>
<evidence type="ECO:0000259" key="12">
    <source>
        <dbReference type="PROSITE" id="PS50158"/>
    </source>
</evidence>
<dbReference type="InterPro" id="IPR027073">
    <property type="entry name" value="5_3_exoribonuclease"/>
</dbReference>
<evidence type="ECO:0000256" key="3">
    <source>
        <dbReference type="ARBA" id="ARBA00022664"/>
    </source>
</evidence>
<evidence type="ECO:0000256" key="8">
    <source>
        <dbReference type="ARBA" id="ARBA00046137"/>
    </source>
</evidence>
<evidence type="ECO:0000256" key="4">
    <source>
        <dbReference type="ARBA" id="ARBA00022722"/>
    </source>
</evidence>
<sequence>MGVPALFRWLSKKYPKIVQSVEEEEPRRIPGPNGTEQELPIDMSGKNPNGEEFDCLYLDMNGIVHPCTHPEGKPAPETEEDMMLEVFSYTERVVNMIRPRKLLMMAIDGVAPRAKMNQQRSRRFRSAMEAREKEEEKLAALEEWKSMGLPVTDDAAAGQGKKAWDSNAITPGTPFMDLLAGSLRYWVTKKMNEDPGWKDLQVIISDASVPGEGEHKIMDHIRRQRSHPEHDPNTKHVIYGLDADLIMLSLATHEPHFKVLREDVFAQDNKGPKVCNKCGIEGHIAANCIGKPKEKPLDPASDSSWTSRPSASTSK</sequence>
<dbReference type="Proteomes" id="UP000245884">
    <property type="component" value="Unassembled WGS sequence"/>
</dbReference>
<evidence type="ECO:0000256" key="10">
    <source>
        <dbReference type="PROSITE-ProRule" id="PRU00047"/>
    </source>
</evidence>
<feature type="compositionally biased region" description="Low complexity" evidence="11">
    <location>
        <begin position="299"/>
        <end position="315"/>
    </location>
</feature>
<accession>A0A316UMF0</accession>
<comment type="similarity">
    <text evidence="1">Belongs to the 5'-3' exonuclease family. XRN2/RAT1 subfamily.</text>
</comment>
<dbReference type="FunFam" id="3.40.50.12390:FF:000003">
    <property type="entry name" value="5'-3' exoribonuclease"/>
    <property type="match status" value="1"/>
</dbReference>
<dbReference type="RefSeq" id="XP_025361012.1">
    <property type="nucleotide sequence ID" value="XM_025509537.1"/>
</dbReference>
<dbReference type="GO" id="GO:0005634">
    <property type="term" value="C:nucleus"/>
    <property type="evidence" value="ECO:0007669"/>
    <property type="project" value="TreeGrafter"/>
</dbReference>
<feature type="domain" description="CCHC-type" evidence="12">
    <location>
        <begin position="275"/>
        <end position="288"/>
    </location>
</feature>
<keyword evidence="5" id="KW-0378">Hydrolase</keyword>
<feature type="region of interest" description="Disordered" evidence="11">
    <location>
        <begin position="291"/>
        <end position="315"/>
    </location>
</feature>
<evidence type="ECO:0000256" key="1">
    <source>
        <dbReference type="ARBA" id="ARBA00006994"/>
    </source>
</evidence>
<dbReference type="GO" id="GO:0006397">
    <property type="term" value="P:mRNA processing"/>
    <property type="evidence" value="ECO:0007669"/>
    <property type="project" value="UniProtKB-KW"/>
</dbReference>
<evidence type="ECO:0000313" key="13">
    <source>
        <dbReference type="EMBL" id="PWN26400.1"/>
    </source>
</evidence>